<reference evidence="2" key="1">
    <citation type="submission" date="2020-01" db="EMBL/GenBank/DDBJ databases">
        <title>Development of genomics and gene disruption for Polysphondylium violaceum indicates a role for the polyketide synthase stlB in stalk morphogenesis.</title>
        <authorList>
            <person name="Narita B."/>
            <person name="Kawabe Y."/>
            <person name="Kin K."/>
            <person name="Saito T."/>
            <person name="Gibbs R."/>
            <person name="Kuspa A."/>
            <person name="Muzny D."/>
            <person name="Queller D."/>
            <person name="Richards S."/>
            <person name="Strassman J."/>
            <person name="Sucgang R."/>
            <person name="Worley K."/>
            <person name="Schaap P."/>
        </authorList>
    </citation>
    <scope>NUCLEOTIDE SEQUENCE</scope>
    <source>
        <strain evidence="2">QSvi11</strain>
    </source>
</reference>
<name>A0A8J4PVJ7_9MYCE</name>
<evidence type="ECO:0000313" key="3">
    <source>
        <dbReference type="Proteomes" id="UP000695562"/>
    </source>
</evidence>
<dbReference type="OrthoDB" id="20902at2759"/>
<dbReference type="InterPro" id="IPR039477">
    <property type="entry name" value="ILEI/PANDER_dom"/>
</dbReference>
<accession>A0A8J4PVJ7</accession>
<evidence type="ECO:0000259" key="1">
    <source>
        <dbReference type="Pfam" id="PF15711"/>
    </source>
</evidence>
<evidence type="ECO:0000313" key="2">
    <source>
        <dbReference type="EMBL" id="KAF2074828.1"/>
    </source>
</evidence>
<feature type="domain" description="ILEI/PANDER" evidence="1">
    <location>
        <begin position="355"/>
        <end position="409"/>
    </location>
</feature>
<comment type="caution">
    <text evidence="2">The sequence shown here is derived from an EMBL/GenBank/DDBJ whole genome shotgun (WGS) entry which is preliminary data.</text>
</comment>
<keyword evidence="3" id="KW-1185">Reference proteome</keyword>
<feature type="domain" description="ILEI/PANDER" evidence="1">
    <location>
        <begin position="157"/>
        <end position="247"/>
    </location>
</feature>
<dbReference type="Proteomes" id="UP000695562">
    <property type="component" value="Unassembled WGS sequence"/>
</dbReference>
<organism evidence="2 3">
    <name type="scientific">Polysphondylium violaceum</name>
    <dbReference type="NCBI Taxonomy" id="133409"/>
    <lineage>
        <taxon>Eukaryota</taxon>
        <taxon>Amoebozoa</taxon>
        <taxon>Evosea</taxon>
        <taxon>Eumycetozoa</taxon>
        <taxon>Dictyostelia</taxon>
        <taxon>Dictyosteliales</taxon>
        <taxon>Dictyosteliaceae</taxon>
        <taxon>Polysphondylium</taxon>
    </lineage>
</organism>
<sequence length="734" mass="81860">MNLQVTPTSFIYDGNSFSYDPLTFNIFVYSPQIEPPIIVKQYEVQNAEFMIKFIDDIGIGCLVVATILHPPSISDGIKFAFQTIGSRLIYKVNNTKTLSIAGHKGASIGTAHETWTNGIEYVDKQDETPIDFIEFGTNATSPFFSINGTEMDFNFLDGLNVLFLNYDLQVTSFRHFGFDSSPDSEITNMINYISSLSRDSLVCIISNSIPNRTNMARLSTFMKDTLKSEFFASFLLTFGQKFAFLGELKGRPLLDFSCISQEIRLRYYPRLADTRNPLSFSTCSFNSPTSSNNSVFTTLVYGRRVHSNTWTAGAFSMTFVQEVFGETIGYYEVIPDSKVSYHDYQIYRGAAIALLHNSIQAGTILLLAGSNILEPLSDDFVNALTTYGAALSHQVGAGKSYALIGRKGAARGSVPESISSTGAVGLYTTFNIPSHNVKPYIEVKVTGTYEEGSPYFSINDVKVRLDCKFGWNMMTINSNTGQIKSIGTYQIENEEEFYTALQNIQPGDLLGVVYAGKISSPCPLILQRKLMEILPFRPVVTNHFPAYCFYVAIGVAYEFPSMVDTFGPGCVWYRMPNFAICSFNQYGQPITTSNDATTIYDYIDKLEFNDIVVMATTANTQPTVDQSLAIQMIGASKLSHARRQNIVKYMVIGRKGYASGTAMEYYSLDKPKFNAVMACNIPLVSLPKLTSRISPFADRGHYFLGTHYSFKLSDEYNLERFPGNLYHTEPALSR</sequence>
<dbReference type="Pfam" id="PF15711">
    <property type="entry name" value="ILEI"/>
    <property type="match status" value="3"/>
</dbReference>
<dbReference type="AlphaFoldDB" id="A0A8J4PVJ7"/>
<dbReference type="EMBL" id="AJWJ01000127">
    <property type="protein sequence ID" value="KAF2074828.1"/>
    <property type="molecule type" value="Genomic_DNA"/>
</dbReference>
<protein>
    <recommendedName>
        <fullName evidence="1">ILEI/PANDER domain-containing protein</fullName>
    </recommendedName>
</protein>
<proteinExistence type="predicted"/>
<gene>
    <name evidence="2" type="ORF">CYY_003853</name>
</gene>
<feature type="domain" description="ILEI/PANDER" evidence="1">
    <location>
        <begin position="24"/>
        <end position="106"/>
    </location>
</feature>